<sequence>MGKARRMAANVAKYSLKINRKRIEKIMKKKRKGIVPMDVCSIDDKMIAVEPNCICQSETSPSAMETVDNEEPKESRVHDASKQPIVKADRLRRDALPLVSVKLASKRKAADARGSNDVIKSANSVIATRRMSKKKARKIMKIVRRNKKLADRME</sequence>
<name>A0ABD6E3H7_9BILA</name>
<evidence type="ECO:0000313" key="3">
    <source>
        <dbReference type="Proteomes" id="UP001608902"/>
    </source>
</evidence>
<dbReference type="Proteomes" id="UP001608902">
    <property type="component" value="Unassembled WGS sequence"/>
</dbReference>
<feature type="region of interest" description="Disordered" evidence="1">
    <location>
        <begin position="59"/>
        <end position="83"/>
    </location>
</feature>
<keyword evidence="3" id="KW-1185">Reference proteome</keyword>
<feature type="compositionally biased region" description="Basic and acidic residues" evidence="1">
    <location>
        <begin position="70"/>
        <end position="83"/>
    </location>
</feature>
<comment type="caution">
    <text evidence="2">The sequence shown here is derived from an EMBL/GenBank/DDBJ whole genome shotgun (WGS) entry which is preliminary data.</text>
</comment>
<dbReference type="EMBL" id="JBGFUD010000034">
    <property type="protein sequence ID" value="MFH4973441.1"/>
    <property type="molecule type" value="Genomic_DNA"/>
</dbReference>
<evidence type="ECO:0000313" key="2">
    <source>
        <dbReference type="EMBL" id="MFH4973441.1"/>
    </source>
</evidence>
<gene>
    <name evidence="2" type="ORF">AB6A40_000150</name>
</gene>
<organism evidence="2 3">
    <name type="scientific">Gnathostoma spinigerum</name>
    <dbReference type="NCBI Taxonomy" id="75299"/>
    <lineage>
        <taxon>Eukaryota</taxon>
        <taxon>Metazoa</taxon>
        <taxon>Ecdysozoa</taxon>
        <taxon>Nematoda</taxon>
        <taxon>Chromadorea</taxon>
        <taxon>Rhabditida</taxon>
        <taxon>Spirurina</taxon>
        <taxon>Gnathostomatomorpha</taxon>
        <taxon>Gnathostomatoidea</taxon>
        <taxon>Gnathostomatidae</taxon>
        <taxon>Gnathostoma</taxon>
    </lineage>
</organism>
<protein>
    <submittedName>
        <fullName evidence="2">Uncharacterized protein</fullName>
    </submittedName>
</protein>
<proteinExistence type="predicted"/>
<dbReference type="AlphaFoldDB" id="A0ABD6E3H7"/>
<reference evidence="2 3" key="1">
    <citation type="submission" date="2024-08" db="EMBL/GenBank/DDBJ databases">
        <title>Gnathostoma spinigerum genome.</title>
        <authorList>
            <person name="Gonzalez-Bertolin B."/>
            <person name="Monzon S."/>
            <person name="Zaballos A."/>
            <person name="Jimenez P."/>
            <person name="Dekumyoy P."/>
            <person name="Varona S."/>
            <person name="Cuesta I."/>
            <person name="Sumanam S."/>
            <person name="Adisakwattana P."/>
            <person name="Gasser R.B."/>
            <person name="Hernandez-Gonzalez A."/>
            <person name="Young N.D."/>
            <person name="Perteguer M.J."/>
        </authorList>
    </citation>
    <scope>NUCLEOTIDE SEQUENCE [LARGE SCALE GENOMIC DNA]</scope>
    <source>
        <strain evidence="2">AL3</strain>
        <tissue evidence="2">Liver</tissue>
    </source>
</reference>
<evidence type="ECO:0000256" key="1">
    <source>
        <dbReference type="SAM" id="MobiDB-lite"/>
    </source>
</evidence>
<accession>A0ABD6E3H7</accession>